<dbReference type="Gene3D" id="1.20.1330.10">
    <property type="entry name" value="f41 fragment of flagellin, N-terminal domain"/>
    <property type="match status" value="1"/>
</dbReference>
<dbReference type="GO" id="GO:0009288">
    <property type="term" value="C:bacterial-type flagellum"/>
    <property type="evidence" value="ECO:0007669"/>
    <property type="project" value="UniProtKB-SubCell"/>
</dbReference>
<dbReference type="Gene3D" id="6.10.10.10">
    <property type="entry name" value="Flagellar export chaperone, C-terminal domain"/>
    <property type="match status" value="1"/>
</dbReference>
<sequence length="370" mass="38150">MAISVHTNYASLVTQNTLQSTNNALTKSMEKLSTGFRINSAADDAAGLQIANRLNLQSRGLNVAMRNSQDAISMMQTAEGALDEMTNIAYRMNDLATQAANGTNTFADRSAMQSEFEQLAGELGNIFENTNFGGRSLFAGTDPSSFSSGVISFQIGSTATETLSVDLSSNADAIGQALDAFGWGNQALAQLDANVVAESGGGDLAGTYSSYSDLLSQAEAGTGSAVADLAIANGWDETATSNGAAMGAYATSNYGGTAPTAGTTLSSVYAASSIATQSSAGGQITSQASFISELVSTRAQFGANINRLVHTITNLGNMTENLDASKGRIMDTDFASESGMMSKQQMLMQSGASMLSASKMVPQLAMSLLG</sequence>
<evidence type="ECO:0000256" key="1">
    <source>
        <dbReference type="ARBA" id="ARBA00005709"/>
    </source>
</evidence>
<dbReference type="PANTHER" id="PTHR42792">
    <property type="entry name" value="FLAGELLIN"/>
    <property type="match status" value="1"/>
</dbReference>
<dbReference type="PRINTS" id="PR00207">
    <property type="entry name" value="FLAGELLIN"/>
</dbReference>
<evidence type="ECO:0000259" key="5">
    <source>
        <dbReference type="Pfam" id="PF00669"/>
    </source>
</evidence>
<comment type="subcellular location">
    <subcellularLocation>
        <location evidence="4">Secreted</location>
    </subcellularLocation>
    <subcellularLocation>
        <location evidence="4">Bacterial flagellum</location>
    </subcellularLocation>
</comment>
<dbReference type="Pfam" id="PF00700">
    <property type="entry name" value="Flagellin_C"/>
    <property type="match status" value="1"/>
</dbReference>
<comment type="similarity">
    <text evidence="1 4">Belongs to the bacterial flagellin family.</text>
</comment>
<dbReference type="Proteomes" id="UP000525336">
    <property type="component" value="Unassembled WGS sequence"/>
</dbReference>
<keyword evidence="7" id="KW-0282">Flagellum</keyword>
<dbReference type="InterPro" id="IPR001029">
    <property type="entry name" value="Flagellin_N"/>
</dbReference>
<evidence type="ECO:0000256" key="2">
    <source>
        <dbReference type="ARBA" id="ARBA00022525"/>
    </source>
</evidence>
<keyword evidence="7" id="KW-0969">Cilium</keyword>
<dbReference type="InterPro" id="IPR046358">
    <property type="entry name" value="Flagellin_C"/>
</dbReference>
<dbReference type="InterPro" id="IPR042187">
    <property type="entry name" value="Flagellin_C_sub2"/>
</dbReference>
<keyword evidence="7" id="KW-0966">Cell projection</keyword>
<evidence type="ECO:0000256" key="3">
    <source>
        <dbReference type="ARBA" id="ARBA00023143"/>
    </source>
</evidence>
<gene>
    <name evidence="7" type="ORF">F0245_13135</name>
</gene>
<dbReference type="AlphaFoldDB" id="A0A7Y3YPI3"/>
<reference evidence="7 8" key="1">
    <citation type="submission" date="2019-09" db="EMBL/GenBank/DDBJ databases">
        <title>Draft genome sequencing and comparative genomics of hatchery-associated Vibrios.</title>
        <authorList>
            <person name="Kehlet-Delgado H."/>
            <person name="Mueller R.S."/>
        </authorList>
    </citation>
    <scope>NUCLEOTIDE SEQUENCE [LARGE SCALE GENOMIC DNA]</scope>
    <source>
        <strain evidence="7 8">00-90-10</strain>
    </source>
</reference>
<dbReference type="InterPro" id="IPR001492">
    <property type="entry name" value="Flagellin"/>
</dbReference>
<evidence type="ECO:0000313" key="7">
    <source>
        <dbReference type="EMBL" id="NOH34291.1"/>
    </source>
</evidence>
<dbReference type="SUPFAM" id="SSF64518">
    <property type="entry name" value="Phase 1 flagellin"/>
    <property type="match status" value="1"/>
</dbReference>
<accession>A0A7Y3YPI3</accession>
<dbReference type="GO" id="GO:0005576">
    <property type="term" value="C:extracellular region"/>
    <property type="evidence" value="ECO:0007669"/>
    <property type="project" value="UniProtKB-SubCell"/>
</dbReference>
<dbReference type="GO" id="GO:0005198">
    <property type="term" value="F:structural molecule activity"/>
    <property type="evidence" value="ECO:0007669"/>
    <property type="project" value="UniProtKB-UniRule"/>
</dbReference>
<feature type="domain" description="Flagellin C-terminal" evidence="6">
    <location>
        <begin position="291"/>
        <end position="369"/>
    </location>
</feature>
<protein>
    <recommendedName>
        <fullName evidence="4">Flagellin</fullName>
    </recommendedName>
</protein>
<organism evidence="7 8">
    <name type="scientific">Vibrio chagasii</name>
    <dbReference type="NCBI Taxonomy" id="170679"/>
    <lineage>
        <taxon>Bacteria</taxon>
        <taxon>Pseudomonadati</taxon>
        <taxon>Pseudomonadota</taxon>
        <taxon>Gammaproteobacteria</taxon>
        <taxon>Vibrionales</taxon>
        <taxon>Vibrionaceae</taxon>
        <taxon>Vibrio</taxon>
    </lineage>
</organism>
<comment type="function">
    <text evidence="4">Flagellin is the subunit protein which polymerizes to form the filaments of bacterial flagella.</text>
</comment>
<dbReference type="Gene3D" id="3.30.70.2120">
    <property type="match status" value="1"/>
</dbReference>
<evidence type="ECO:0000256" key="4">
    <source>
        <dbReference type="RuleBase" id="RU362073"/>
    </source>
</evidence>
<evidence type="ECO:0000313" key="8">
    <source>
        <dbReference type="Proteomes" id="UP000525336"/>
    </source>
</evidence>
<dbReference type="RefSeq" id="WP_171368037.1">
    <property type="nucleotide sequence ID" value="NZ_VTXW01000011.1"/>
</dbReference>
<evidence type="ECO:0000259" key="6">
    <source>
        <dbReference type="Pfam" id="PF00700"/>
    </source>
</evidence>
<keyword evidence="2 4" id="KW-0964">Secreted</keyword>
<dbReference type="PANTHER" id="PTHR42792:SF2">
    <property type="entry name" value="FLAGELLIN"/>
    <property type="match status" value="1"/>
</dbReference>
<comment type="caution">
    <text evidence="7">The sequence shown here is derived from an EMBL/GenBank/DDBJ whole genome shotgun (WGS) entry which is preliminary data.</text>
</comment>
<proteinExistence type="inferred from homology"/>
<name>A0A7Y3YPI3_9VIBR</name>
<dbReference type="Pfam" id="PF00669">
    <property type="entry name" value="Flagellin_N"/>
    <property type="match status" value="1"/>
</dbReference>
<dbReference type="EMBL" id="VTXW01000011">
    <property type="protein sequence ID" value="NOH34291.1"/>
    <property type="molecule type" value="Genomic_DNA"/>
</dbReference>
<keyword evidence="3 4" id="KW-0975">Bacterial flagellum</keyword>
<feature type="domain" description="Flagellin N-terminal" evidence="5">
    <location>
        <begin position="5"/>
        <end position="141"/>
    </location>
</feature>